<dbReference type="GO" id="GO:0004126">
    <property type="term" value="F:cytidine deaminase activity"/>
    <property type="evidence" value="ECO:0007669"/>
    <property type="project" value="UniProtKB-EC"/>
</dbReference>
<dbReference type="Proteomes" id="UP000010102">
    <property type="component" value="Chromosome"/>
</dbReference>
<evidence type="ECO:0000256" key="3">
    <source>
        <dbReference type="ARBA" id="ARBA00022723"/>
    </source>
</evidence>
<dbReference type="PANTHER" id="PTHR11086:SF18">
    <property type="entry name" value="DEOXYCYTIDYLATE DEAMINASE"/>
    <property type="match status" value="1"/>
</dbReference>
<evidence type="ECO:0000256" key="2">
    <source>
        <dbReference type="ARBA" id="ARBA00006576"/>
    </source>
</evidence>
<dbReference type="GO" id="GO:0005737">
    <property type="term" value="C:cytoplasm"/>
    <property type="evidence" value="ECO:0007669"/>
    <property type="project" value="TreeGrafter"/>
</dbReference>
<dbReference type="GO" id="GO:0008270">
    <property type="term" value="F:zinc ion binding"/>
    <property type="evidence" value="ECO:0007669"/>
    <property type="project" value="InterPro"/>
</dbReference>
<comment type="similarity">
    <text evidence="2">Belongs to the cytidine and deoxycytidylate deaminase family.</text>
</comment>
<dbReference type="SUPFAM" id="SSF53927">
    <property type="entry name" value="Cytidine deaminase-like"/>
    <property type="match status" value="1"/>
</dbReference>
<evidence type="ECO:0000256" key="1">
    <source>
        <dbReference type="ARBA" id="ARBA00001947"/>
    </source>
</evidence>
<dbReference type="InterPro" id="IPR002125">
    <property type="entry name" value="CMP_dCMP_dom"/>
</dbReference>
<evidence type="ECO:0000313" key="8">
    <source>
        <dbReference type="Proteomes" id="UP000010102"/>
    </source>
</evidence>
<gene>
    <name evidence="7" type="ORF">LPO_2520</name>
</gene>
<dbReference type="Gene3D" id="3.40.140.10">
    <property type="entry name" value="Cytidine Deaminase, domain 2"/>
    <property type="match status" value="1"/>
</dbReference>
<dbReference type="Pfam" id="PF00383">
    <property type="entry name" value="dCMP_cyt_deam_1"/>
    <property type="match status" value="1"/>
</dbReference>
<protein>
    <submittedName>
        <fullName evidence="7">Cytidine deaminase</fullName>
        <ecNumber evidence="7">3.5.4.5</ecNumber>
    </submittedName>
</protein>
<accession>A0AAV2V0G5</accession>
<dbReference type="PROSITE" id="PS00903">
    <property type="entry name" value="CYT_DCMP_DEAMINASES_1"/>
    <property type="match status" value="1"/>
</dbReference>
<proteinExistence type="inferred from homology"/>
<keyword evidence="5" id="KW-0862">Zinc</keyword>
<dbReference type="EMBL" id="FQ958210">
    <property type="protein sequence ID" value="CCD06486.1"/>
    <property type="molecule type" value="Genomic_DNA"/>
</dbReference>
<keyword evidence="4 7" id="KW-0378">Hydrolase</keyword>
<reference evidence="7 8" key="1">
    <citation type="submission" date="2011-07" db="EMBL/GenBank/DDBJ databases">
        <authorList>
            <person name="Genoscope - CEA"/>
        </authorList>
    </citation>
    <scope>NUCLEOTIDE SEQUENCE [LARGE SCALE GENOMIC DNA]</scope>
    <source>
        <strain evidence="8">lorraine</strain>
    </source>
</reference>
<keyword evidence="3" id="KW-0479">Metal-binding</keyword>
<dbReference type="PROSITE" id="PS51747">
    <property type="entry name" value="CYT_DCMP_DEAMINASES_2"/>
    <property type="match status" value="1"/>
</dbReference>
<dbReference type="InterPro" id="IPR016192">
    <property type="entry name" value="APOBEC/CMP_deaminase_Zn-bd"/>
</dbReference>
<dbReference type="InterPro" id="IPR015517">
    <property type="entry name" value="dCMP_deaminase-rel"/>
</dbReference>
<dbReference type="Gene3D" id="3.40.50.300">
    <property type="entry name" value="P-loop containing nucleotide triphosphate hydrolases"/>
    <property type="match status" value="1"/>
</dbReference>
<dbReference type="InterPro" id="IPR035105">
    <property type="entry name" value="Deoxycytidylate_deaminase_dom"/>
</dbReference>
<dbReference type="EC" id="3.5.4.5" evidence="7"/>
<dbReference type="GO" id="GO:0004132">
    <property type="term" value="F:dCMP deaminase activity"/>
    <property type="evidence" value="ECO:0007669"/>
    <property type="project" value="TreeGrafter"/>
</dbReference>
<organism evidence="7 8">
    <name type="scientific">Legionella pneumophila subsp. pneumophila</name>
    <dbReference type="NCBI Taxonomy" id="91891"/>
    <lineage>
        <taxon>Bacteria</taxon>
        <taxon>Pseudomonadati</taxon>
        <taxon>Pseudomonadota</taxon>
        <taxon>Gammaproteobacteria</taxon>
        <taxon>Legionellales</taxon>
        <taxon>Legionellaceae</taxon>
        <taxon>Legionella</taxon>
    </lineage>
</organism>
<evidence type="ECO:0000313" key="7">
    <source>
        <dbReference type="EMBL" id="CCD06486.1"/>
    </source>
</evidence>
<dbReference type="RefSeq" id="WP_014842380.1">
    <property type="nucleotide sequence ID" value="NC_018139.1"/>
</dbReference>
<dbReference type="PANTHER" id="PTHR11086">
    <property type="entry name" value="DEOXYCYTIDYLATE DEAMINASE-RELATED"/>
    <property type="match status" value="1"/>
</dbReference>
<evidence type="ECO:0000259" key="6">
    <source>
        <dbReference type="PROSITE" id="PS51747"/>
    </source>
</evidence>
<feature type="domain" description="CMP/dCMP-type deaminase" evidence="6">
    <location>
        <begin position="221"/>
        <end position="384"/>
    </location>
</feature>
<sequence length="501" mass="57816">MENKTRNPFELVIALVGGVGTDFQMVFHELQSSFKLAGCNVEKVKITEYLKREKKTDFLSDLDEKIHKMNGARENGNKGIAAFFSMMFIFNKRIKIVGNKALCPTVYIIDSLKSPYECDVLRNVYGRNFILLSIYDTKDSRKSNLLSLQLNSLTSCENLTAPERKHIDEIMDTDENEGKSHGRDTKGTYHKAHYFINMVSLKDEVRRLVNLLFNEPFATPTRDETGMLYAYFSSLRSSDPSRQVGAVIMDNDGNILSSGCNEVPKFGGGLHWHDTHPDLREYKTIDENRIPLGEQIKINRIEEEKINILEDSLEFIRAVHAEEAAICDAARRGVSTQDAILYCTTFPCHLCIKHIIAAGIKEVVYIEPYIKSMAKELFNGLIKDKATSDDSRIVKLRPFTGVSPKRYRYVFAKSKQDRKDKICKSRIINWCLQNSSPVYLSHSTPISYFWTEFYIFEKFKNSLERYFNISEFTNISYDQDKNNHHFSKLVDKYKEYLVNEE</sequence>
<dbReference type="InterPro" id="IPR027417">
    <property type="entry name" value="P-loop_NTPase"/>
</dbReference>
<dbReference type="AlphaFoldDB" id="A0AAV2V0G5"/>
<name>A0AAV2V0G5_LEGPN</name>
<comment type="cofactor">
    <cofactor evidence="1">
        <name>Zn(2+)</name>
        <dbReference type="ChEBI" id="CHEBI:29105"/>
    </cofactor>
</comment>
<dbReference type="CDD" id="cd01286">
    <property type="entry name" value="deoxycytidylate_deaminase"/>
    <property type="match status" value="1"/>
</dbReference>
<dbReference type="KEGG" id="lpo:LPO_2520"/>
<dbReference type="InterPro" id="IPR016193">
    <property type="entry name" value="Cytidine_deaminase-like"/>
</dbReference>
<evidence type="ECO:0000256" key="4">
    <source>
        <dbReference type="ARBA" id="ARBA00022801"/>
    </source>
</evidence>
<evidence type="ECO:0000256" key="5">
    <source>
        <dbReference type="ARBA" id="ARBA00022833"/>
    </source>
</evidence>